<dbReference type="PANTHER" id="PTHR47916">
    <property type="entry name" value="FRUCTOSE-BISPHOSPHATE ALDOLASE CLASS 1"/>
    <property type="match status" value="1"/>
</dbReference>
<sequence>MNIGKKTRLANLFHPVSGHSLIIPMDHGATLGPVAGLVHPMQTITKLCADLELVQGLVLHRGVMEHVVQSLSPYDTPSRILHLSASTTVSPRSTEKALVASVEDAIRMGAVAVSVHVNLGVQAEPEMVRDFGLVASRCREWGMPLLAMMYTRVDGVVSQATHHICSAARLAAEMGADLVKVVYPGSAEAMREVVEGCFIPVLIAGGEKASNAEALSMVEQAMKGGAAGVCMGRNLFQQANMAGFIAQIGQAVHGISHVEALANQDAQHSAAA</sequence>
<organism evidence="2 3">
    <name type="scientific">Chitinivorax tropicus</name>
    <dbReference type="NCBI Taxonomy" id="714531"/>
    <lineage>
        <taxon>Bacteria</taxon>
        <taxon>Pseudomonadati</taxon>
        <taxon>Pseudomonadota</taxon>
        <taxon>Betaproteobacteria</taxon>
        <taxon>Chitinivorax</taxon>
    </lineage>
</organism>
<dbReference type="Proteomes" id="UP000575898">
    <property type="component" value="Unassembled WGS sequence"/>
</dbReference>
<dbReference type="Pfam" id="PF01791">
    <property type="entry name" value="DeoC"/>
    <property type="match status" value="1"/>
</dbReference>
<feature type="active site" description="Schiff-base intermediate with dihydroxyacetone-P" evidence="1">
    <location>
        <position position="180"/>
    </location>
</feature>
<dbReference type="InterPro" id="IPR002915">
    <property type="entry name" value="DeoC/FbaB/LacD_aldolase"/>
</dbReference>
<evidence type="ECO:0000313" key="2">
    <source>
        <dbReference type="EMBL" id="MBB5020222.1"/>
    </source>
</evidence>
<evidence type="ECO:0000313" key="3">
    <source>
        <dbReference type="Proteomes" id="UP000575898"/>
    </source>
</evidence>
<dbReference type="PANTHER" id="PTHR47916:SF1">
    <property type="entry name" value="3-HYDROXY-5-PHOSPHONOOXYPENTANE-2,4-DIONE THIOLASE"/>
    <property type="match status" value="1"/>
</dbReference>
<name>A0A840MTV5_9PROT</name>
<comment type="caution">
    <text evidence="2">The sequence shown here is derived from an EMBL/GenBank/DDBJ whole genome shotgun (WGS) entry which is preliminary data.</text>
</comment>
<dbReference type="NCBIfam" id="NF005556">
    <property type="entry name" value="PRK07226.1"/>
    <property type="match status" value="1"/>
</dbReference>
<dbReference type="InterPro" id="IPR013785">
    <property type="entry name" value="Aldolase_TIM"/>
</dbReference>
<dbReference type="RefSeq" id="WP_184041625.1">
    <property type="nucleotide sequence ID" value="NZ_JACHHY010000028.1"/>
</dbReference>
<dbReference type="AlphaFoldDB" id="A0A840MTV5"/>
<protein>
    <submittedName>
        <fullName evidence="2">Putative phospho-2-dehydro-3-deoxyheptonate aldolase</fullName>
    </submittedName>
</protein>
<accession>A0A840MTV5</accession>
<dbReference type="InterPro" id="IPR050456">
    <property type="entry name" value="DeoC/FbaB_aldolase"/>
</dbReference>
<proteinExistence type="predicted"/>
<dbReference type="SUPFAM" id="SSF51569">
    <property type="entry name" value="Aldolase"/>
    <property type="match status" value="1"/>
</dbReference>
<dbReference type="EMBL" id="JACHHY010000028">
    <property type="protein sequence ID" value="MBB5020222.1"/>
    <property type="molecule type" value="Genomic_DNA"/>
</dbReference>
<dbReference type="Gene3D" id="3.20.20.70">
    <property type="entry name" value="Aldolase class I"/>
    <property type="match status" value="1"/>
</dbReference>
<feature type="active site" description="Proton donor" evidence="1">
    <location>
        <position position="150"/>
    </location>
</feature>
<dbReference type="GO" id="GO:0004332">
    <property type="term" value="F:fructose-bisphosphate aldolase activity"/>
    <property type="evidence" value="ECO:0007669"/>
    <property type="project" value="InterPro"/>
</dbReference>
<keyword evidence="3" id="KW-1185">Reference proteome</keyword>
<dbReference type="SMART" id="SM01133">
    <property type="entry name" value="DeoC"/>
    <property type="match status" value="1"/>
</dbReference>
<dbReference type="InterPro" id="IPR041720">
    <property type="entry name" value="FbaB-like"/>
</dbReference>
<evidence type="ECO:0000256" key="1">
    <source>
        <dbReference type="PIRSR" id="PIRSR038992-1"/>
    </source>
</evidence>
<gene>
    <name evidence="2" type="ORF">HNQ59_003539</name>
</gene>
<dbReference type="PIRSF" id="PIRSF038992">
    <property type="entry name" value="Aldolase_Ia"/>
    <property type="match status" value="1"/>
</dbReference>
<reference evidence="2 3" key="1">
    <citation type="submission" date="2020-08" db="EMBL/GenBank/DDBJ databases">
        <title>Genomic Encyclopedia of Type Strains, Phase IV (KMG-IV): sequencing the most valuable type-strain genomes for metagenomic binning, comparative biology and taxonomic classification.</title>
        <authorList>
            <person name="Goeker M."/>
        </authorList>
    </citation>
    <scope>NUCLEOTIDE SEQUENCE [LARGE SCALE GENOMIC DNA]</scope>
    <source>
        <strain evidence="2 3">DSM 27165</strain>
    </source>
</reference>
<dbReference type="CDD" id="cd00958">
    <property type="entry name" value="DhnA"/>
    <property type="match status" value="1"/>
</dbReference>